<dbReference type="OrthoDB" id="5984008at2759"/>
<evidence type="ECO:0000313" key="1">
    <source>
        <dbReference type="EMBL" id="KAF7719067.1"/>
    </source>
</evidence>
<dbReference type="Gene3D" id="2.170.270.10">
    <property type="entry name" value="SET domain"/>
    <property type="match status" value="1"/>
</dbReference>
<evidence type="ECO:0008006" key="3">
    <source>
        <dbReference type="Google" id="ProtNLM"/>
    </source>
</evidence>
<dbReference type="Proteomes" id="UP000631181">
    <property type="component" value="Unassembled WGS sequence"/>
</dbReference>
<accession>A0A8J8WB36</accession>
<dbReference type="AlphaFoldDB" id="A0A8J8WB36"/>
<organism evidence="1 2">
    <name type="scientific">Penicillium ucsense</name>
    <dbReference type="NCBI Taxonomy" id="2839758"/>
    <lineage>
        <taxon>Eukaryota</taxon>
        <taxon>Fungi</taxon>
        <taxon>Dikarya</taxon>
        <taxon>Ascomycota</taxon>
        <taxon>Pezizomycotina</taxon>
        <taxon>Eurotiomycetes</taxon>
        <taxon>Eurotiomycetidae</taxon>
        <taxon>Eurotiales</taxon>
        <taxon>Aspergillaceae</taxon>
        <taxon>Penicillium</taxon>
    </lineage>
</organism>
<proteinExistence type="predicted"/>
<dbReference type="EMBL" id="WIWV01000009">
    <property type="protein sequence ID" value="KAF7719067.1"/>
    <property type="molecule type" value="Genomic_DNA"/>
</dbReference>
<protein>
    <recommendedName>
        <fullName evidence="3">SET domain-containing protein</fullName>
    </recommendedName>
</protein>
<dbReference type="PANTHER" id="PTHR12350">
    <property type="entry name" value="HISTONE-LYSINE N-METHYLTRANSFERASE-RELATED"/>
    <property type="match status" value="1"/>
</dbReference>
<dbReference type="InterPro" id="IPR046341">
    <property type="entry name" value="SET_dom_sf"/>
</dbReference>
<dbReference type="InterPro" id="IPR053201">
    <property type="entry name" value="Flavunoidine_N-MTase"/>
</dbReference>
<name>A0A8J8WB36_9EURO</name>
<sequence length="209" mass="23292">MGSQTLTQTVPEVAEEHGQAKLTDPTLMTLPAAPAFPLEQNELQDLMEYKRTPEGQLSTVSRVNAPRGSHLCYVRTQIPVPESTWSSFQTSKSSHAEFNSALVYMNHSCAPTVELEVFAPDSHGEYPNGVSGELRVVQDRDLRVGDELTWFYPSTEFISPRPFECLCGAGKELCIGTQRGSNFLSEEVLSRYFINNHVRELRAQKGAKI</sequence>
<evidence type="ECO:0000313" key="2">
    <source>
        <dbReference type="Proteomes" id="UP000631181"/>
    </source>
</evidence>
<gene>
    <name evidence="1" type="ORF">PECM_008577</name>
</gene>
<reference evidence="1" key="1">
    <citation type="journal article" date="2020" name="Front. Microbiol.">
        <title>Gene regulatory networks of Penicillium echinulatum 2HH and Penicillium oxalicum 114-2 inferred by a computational biology approach.</title>
        <authorList>
            <person name="Lenz A.R."/>
            <person name="Galan-Vasquez E."/>
            <person name="Balbinot E."/>
            <person name="De Abreu F.P."/>
            <person name="De Oliveira N.S."/>
            <person name="Da Rosa L.O."/>
            <person name="De Avila E Silva S."/>
            <person name="Camassola M."/>
            <person name="Dillon A.J.P."/>
            <person name="Perez-Rueda E."/>
        </authorList>
    </citation>
    <scope>NUCLEOTIDE SEQUENCE</scope>
    <source>
        <strain evidence="1">S1M29</strain>
    </source>
</reference>
<keyword evidence="2" id="KW-1185">Reference proteome</keyword>
<comment type="caution">
    <text evidence="1">The sequence shown here is derived from an EMBL/GenBank/DDBJ whole genome shotgun (WGS) entry which is preliminary data.</text>
</comment>
<dbReference type="PANTHER" id="PTHR12350:SF19">
    <property type="entry name" value="SET DOMAIN-CONTAINING PROTEIN"/>
    <property type="match status" value="1"/>
</dbReference>
<dbReference type="SUPFAM" id="SSF82199">
    <property type="entry name" value="SET domain"/>
    <property type="match status" value="1"/>
</dbReference>